<dbReference type="Pfam" id="PF25967">
    <property type="entry name" value="RND-MFP_C"/>
    <property type="match status" value="1"/>
</dbReference>
<dbReference type="InterPro" id="IPR058624">
    <property type="entry name" value="MdtA-like_HH"/>
</dbReference>
<evidence type="ECO:0000259" key="6">
    <source>
        <dbReference type="Pfam" id="PF25876"/>
    </source>
</evidence>
<dbReference type="Gene3D" id="2.40.50.100">
    <property type="match status" value="1"/>
</dbReference>
<dbReference type="AlphaFoldDB" id="A0A266LV60"/>
<dbReference type="InterPro" id="IPR006143">
    <property type="entry name" value="RND_pump_MFP"/>
</dbReference>
<dbReference type="Pfam" id="PF25917">
    <property type="entry name" value="BSH_RND"/>
    <property type="match status" value="1"/>
</dbReference>
<evidence type="ECO:0000256" key="5">
    <source>
        <dbReference type="SAM" id="MobiDB-lite"/>
    </source>
</evidence>
<dbReference type="PROSITE" id="PS51257">
    <property type="entry name" value="PROKAR_LIPOPROTEIN"/>
    <property type="match status" value="1"/>
</dbReference>
<evidence type="ECO:0000313" key="10">
    <source>
        <dbReference type="EMBL" id="OZY41277.1"/>
    </source>
</evidence>
<dbReference type="GO" id="GO:0005886">
    <property type="term" value="C:plasma membrane"/>
    <property type="evidence" value="ECO:0007669"/>
    <property type="project" value="UniProtKB-SubCell"/>
</dbReference>
<dbReference type="EMBL" id="NQKL01000009">
    <property type="protein sequence ID" value="OZY41277.1"/>
    <property type="molecule type" value="Genomic_DNA"/>
</dbReference>
<reference evidence="10 11" key="1">
    <citation type="submission" date="2017-08" db="EMBL/GenBank/DDBJ databases">
        <title>Genomic and metabolic characterisation of spoilage-associated Pseudomonas species.</title>
        <authorList>
            <person name="Stanborough T."/>
            <person name="Fegan N."/>
            <person name="Powell S.M."/>
            <person name="Singh T."/>
            <person name="Tamplin M.L."/>
            <person name="Chandry P.S."/>
        </authorList>
    </citation>
    <scope>NUCLEOTIDE SEQUENCE [LARGE SCALE GENOMIC DNA]</scope>
    <source>
        <strain evidence="10 11">F1820</strain>
    </source>
</reference>
<evidence type="ECO:0000256" key="2">
    <source>
        <dbReference type="ARBA" id="ARBA00009477"/>
    </source>
</evidence>
<evidence type="ECO:0000259" key="7">
    <source>
        <dbReference type="Pfam" id="PF25917"/>
    </source>
</evidence>
<organism evidence="10 11">
    <name type="scientific">Pseudomonas fragi</name>
    <dbReference type="NCBI Taxonomy" id="296"/>
    <lineage>
        <taxon>Bacteria</taxon>
        <taxon>Pseudomonadati</taxon>
        <taxon>Pseudomonadota</taxon>
        <taxon>Gammaproteobacteria</taxon>
        <taxon>Pseudomonadales</taxon>
        <taxon>Pseudomonadaceae</taxon>
        <taxon>Pseudomonas</taxon>
    </lineage>
</organism>
<feature type="domain" description="Multidrug resistance protein MdtA-like beta-barrel" evidence="8">
    <location>
        <begin position="213"/>
        <end position="302"/>
    </location>
</feature>
<dbReference type="PANTHER" id="PTHR30158">
    <property type="entry name" value="ACRA/E-RELATED COMPONENT OF DRUG EFFLUX TRANSPORTER"/>
    <property type="match status" value="1"/>
</dbReference>
<dbReference type="InterPro" id="IPR058626">
    <property type="entry name" value="MdtA-like_b-barrel"/>
</dbReference>
<dbReference type="PANTHER" id="PTHR30158:SF3">
    <property type="entry name" value="MULTIDRUG EFFLUX PUMP SUBUNIT ACRA-RELATED"/>
    <property type="match status" value="1"/>
</dbReference>
<dbReference type="InterPro" id="IPR058625">
    <property type="entry name" value="MdtA-like_BSH"/>
</dbReference>
<dbReference type="InterPro" id="IPR058627">
    <property type="entry name" value="MdtA-like_C"/>
</dbReference>
<comment type="caution">
    <text evidence="10">The sequence shown here is derived from an EMBL/GenBank/DDBJ whole genome shotgun (WGS) entry which is preliminary data.</text>
</comment>
<dbReference type="FunFam" id="2.40.420.20:FF:000001">
    <property type="entry name" value="Efflux RND transporter periplasmic adaptor subunit"/>
    <property type="match status" value="1"/>
</dbReference>
<dbReference type="Pfam" id="PF25944">
    <property type="entry name" value="Beta-barrel_RND"/>
    <property type="match status" value="1"/>
</dbReference>
<evidence type="ECO:0000259" key="8">
    <source>
        <dbReference type="Pfam" id="PF25944"/>
    </source>
</evidence>
<dbReference type="Gene3D" id="1.10.287.470">
    <property type="entry name" value="Helix hairpin bin"/>
    <property type="match status" value="1"/>
</dbReference>
<evidence type="ECO:0000259" key="9">
    <source>
        <dbReference type="Pfam" id="PF25967"/>
    </source>
</evidence>
<dbReference type="RefSeq" id="WP_095029611.1">
    <property type="nucleotide sequence ID" value="NZ_NQKL01000009.1"/>
</dbReference>
<comment type="subcellular location">
    <subcellularLocation>
        <location evidence="1">Cell inner membrane</location>
        <topology evidence="1">Lipid-anchor</topology>
    </subcellularLocation>
</comment>
<feature type="domain" description="Multidrug resistance protein MdtA-like C-terminal permuted SH3" evidence="9">
    <location>
        <begin position="308"/>
        <end position="368"/>
    </location>
</feature>
<dbReference type="GO" id="GO:0022857">
    <property type="term" value="F:transmembrane transporter activity"/>
    <property type="evidence" value="ECO:0007669"/>
    <property type="project" value="InterPro"/>
</dbReference>
<dbReference type="NCBIfam" id="TIGR01730">
    <property type="entry name" value="RND_mfp"/>
    <property type="match status" value="1"/>
</dbReference>
<evidence type="ECO:0000256" key="3">
    <source>
        <dbReference type="ARBA" id="ARBA00022448"/>
    </source>
</evidence>
<dbReference type="SUPFAM" id="SSF111369">
    <property type="entry name" value="HlyD-like secretion proteins"/>
    <property type="match status" value="1"/>
</dbReference>
<gene>
    <name evidence="10" type="ORF">CJF43_13385</name>
</gene>
<protein>
    <submittedName>
        <fullName evidence="10">Efflux transporter periplasmic adaptor subunit</fullName>
    </submittedName>
</protein>
<name>A0A266LV60_PSEFR</name>
<feature type="domain" description="Multidrug resistance protein MdtA-like barrel-sandwich hybrid" evidence="7">
    <location>
        <begin position="67"/>
        <end position="209"/>
    </location>
</feature>
<feature type="domain" description="Multidrug resistance protein MdtA-like alpha-helical hairpin" evidence="6">
    <location>
        <begin position="107"/>
        <end position="176"/>
    </location>
</feature>
<accession>A0A266LV60</accession>
<keyword evidence="4" id="KW-0175">Coiled coil</keyword>
<evidence type="ECO:0000256" key="1">
    <source>
        <dbReference type="ARBA" id="ARBA00004519"/>
    </source>
</evidence>
<feature type="region of interest" description="Disordered" evidence="5">
    <location>
        <begin position="378"/>
        <end position="398"/>
    </location>
</feature>
<dbReference type="Gene3D" id="2.40.420.20">
    <property type="match status" value="1"/>
</dbReference>
<evidence type="ECO:0000256" key="4">
    <source>
        <dbReference type="ARBA" id="ARBA00023054"/>
    </source>
</evidence>
<sequence>MSIKLFTKSLVTAAVVVSLLVLFVLSGCSAGDAAPVAEKPKVSVLTVQPQRQALTAELAGRTQAFMVAQIRPQVGGIVQQRLFVEGAEVKAGQALYQIDAAPYKAALAQMQATAAKARATLKSAQSTARRDAQLAKIDAISQQDNEDAQVALQTAQADVQVALADVETARINLAYTRISSPLSGRIETSTVTPGALVVASQDTALTTVQQLDPIYVDVTQSTTELLRLKRDLASGALQGSSAIEAPVLLKLDDGSTYNHAGSLKVSGVTVTEGTGTVTLRAVFPNPDHLLLPGMYVRAVLDQATDDKAILIPQKAVTRSASGVTSVLVVVDGKVEQRVVSIDRAVGNQWWVTAGLNAGDQVIVEGGQKVRVGNEVVAQNSETRPLPTRAAPTAIAQEG</sequence>
<dbReference type="Proteomes" id="UP000216113">
    <property type="component" value="Unassembled WGS sequence"/>
</dbReference>
<evidence type="ECO:0000313" key="11">
    <source>
        <dbReference type="Proteomes" id="UP000216113"/>
    </source>
</evidence>
<proteinExistence type="inferred from homology"/>
<dbReference type="Pfam" id="PF25876">
    <property type="entry name" value="HH_MFP_RND"/>
    <property type="match status" value="1"/>
</dbReference>
<keyword evidence="3" id="KW-0813">Transport</keyword>
<comment type="similarity">
    <text evidence="2">Belongs to the membrane fusion protein (MFP) (TC 8.A.1) family.</text>
</comment>
<dbReference type="GO" id="GO:0046677">
    <property type="term" value="P:response to antibiotic"/>
    <property type="evidence" value="ECO:0007669"/>
    <property type="project" value="TreeGrafter"/>
</dbReference>
<dbReference type="Gene3D" id="2.40.30.170">
    <property type="match status" value="1"/>
</dbReference>